<dbReference type="InterPro" id="IPR002347">
    <property type="entry name" value="SDR_fam"/>
</dbReference>
<dbReference type="SUPFAM" id="SSF51735">
    <property type="entry name" value="NAD(P)-binding Rossmann-fold domains"/>
    <property type="match status" value="1"/>
</dbReference>
<dbReference type="AlphaFoldDB" id="A0A9W4HQS1"/>
<organism evidence="3 4">
    <name type="scientific">Penicillium olsonii</name>
    <dbReference type="NCBI Taxonomy" id="99116"/>
    <lineage>
        <taxon>Eukaryota</taxon>
        <taxon>Fungi</taxon>
        <taxon>Dikarya</taxon>
        <taxon>Ascomycota</taxon>
        <taxon>Pezizomycotina</taxon>
        <taxon>Eurotiomycetes</taxon>
        <taxon>Eurotiomycetidae</taxon>
        <taxon>Eurotiales</taxon>
        <taxon>Aspergillaceae</taxon>
        <taxon>Penicillium</taxon>
    </lineage>
</organism>
<accession>A0A9W4HQS1</accession>
<dbReference type="Proteomes" id="UP001153618">
    <property type="component" value="Unassembled WGS sequence"/>
</dbReference>
<comment type="caution">
    <text evidence="3">The sequence shown here is derived from an EMBL/GenBank/DDBJ whole genome shotgun (WGS) entry which is preliminary data.</text>
</comment>
<dbReference type="OrthoDB" id="191139at2759"/>
<dbReference type="PANTHER" id="PTHR43157:SF31">
    <property type="entry name" value="PHOSPHATIDYLINOSITOL-GLYCAN BIOSYNTHESIS CLASS F PROTEIN"/>
    <property type="match status" value="1"/>
</dbReference>
<keyword evidence="4" id="KW-1185">Reference proteome</keyword>
<evidence type="ECO:0000313" key="3">
    <source>
        <dbReference type="EMBL" id="CAG8091976.1"/>
    </source>
</evidence>
<gene>
    <name evidence="3" type="ORF">POLS_LOCUS4418</name>
</gene>
<dbReference type="GO" id="GO:0016491">
    <property type="term" value="F:oxidoreductase activity"/>
    <property type="evidence" value="ECO:0007669"/>
    <property type="project" value="UniProtKB-KW"/>
</dbReference>
<protein>
    <submittedName>
        <fullName evidence="3">Uncharacterized protein</fullName>
    </submittedName>
</protein>
<evidence type="ECO:0000256" key="2">
    <source>
        <dbReference type="ARBA" id="ARBA00023002"/>
    </source>
</evidence>
<reference evidence="3" key="1">
    <citation type="submission" date="2021-07" db="EMBL/GenBank/DDBJ databases">
        <authorList>
            <person name="Branca A.L. A."/>
        </authorList>
    </citation>
    <scope>NUCLEOTIDE SEQUENCE</scope>
</reference>
<evidence type="ECO:0000313" key="4">
    <source>
        <dbReference type="Proteomes" id="UP001153618"/>
    </source>
</evidence>
<keyword evidence="2" id="KW-0560">Oxidoreductase</keyword>
<proteinExistence type="inferred from homology"/>
<dbReference type="PANTHER" id="PTHR43157">
    <property type="entry name" value="PHOSPHATIDYLINOSITOL-GLYCAN BIOSYNTHESIS CLASS F PROTEIN-RELATED"/>
    <property type="match status" value="1"/>
</dbReference>
<dbReference type="Pfam" id="PF00106">
    <property type="entry name" value="adh_short"/>
    <property type="match status" value="1"/>
</dbReference>
<dbReference type="Gene3D" id="3.40.50.720">
    <property type="entry name" value="NAD(P)-binding Rossmann-like Domain"/>
    <property type="match status" value="1"/>
</dbReference>
<dbReference type="InterPro" id="IPR036291">
    <property type="entry name" value="NAD(P)-bd_dom_sf"/>
</dbReference>
<evidence type="ECO:0000256" key="1">
    <source>
        <dbReference type="ARBA" id="ARBA00006484"/>
    </source>
</evidence>
<sequence>MSNKQQILRCEVILQKYGKALSGKTVLITGVSDDSIAGELAVQLARADPALLILTARAESKVVRIQEKIKSKKPNVKTRFLHMDLSDLSAVREAVKEINDVPHIDHLVCVAGVMFPPHGKTKDGFESQLGVNYLANFVLVKLLLPKVRVAGPSSSIVIMASSMARQGKMHFDDVCFSDGKTYDPMVAYGQSNAARVMFVKRLGEKLCDEQIRVFSVDPGAVQSGLQRHCPPGFLDQVAEWKKAGPMVDLDGNTFDIPPWTGTSEGAATVITAMIDPTITGYNGSYLNQNAISDHELHTHLRDSNNWTKLWGLSEVLTGETFSL</sequence>
<name>A0A9W4HQS1_PENOL</name>
<comment type="similarity">
    <text evidence="1">Belongs to the short-chain dehydrogenases/reductases (SDR) family.</text>
</comment>
<dbReference type="EMBL" id="CAJVOS010000022">
    <property type="protein sequence ID" value="CAG8091976.1"/>
    <property type="molecule type" value="Genomic_DNA"/>
</dbReference>